<reference evidence="4 5" key="1">
    <citation type="journal article" date="2014" name="BMC Genomics">
        <title>Comparative genomics of the major fungal agents of human and animal Sporotrichosis: Sporothrix schenckii and Sporothrix brasiliensis.</title>
        <authorList>
            <person name="Teixeira M.M."/>
            <person name="de Almeida L.G."/>
            <person name="Kubitschek-Barreira P."/>
            <person name="Alves F.L."/>
            <person name="Kioshima E.S."/>
            <person name="Abadio A.K."/>
            <person name="Fernandes L."/>
            <person name="Derengowski L.S."/>
            <person name="Ferreira K.S."/>
            <person name="Souza R.C."/>
            <person name="Ruiz J.C."/>
            <person name="de Andrade N.C."/>
            <person name="Paes H.C."/>
            <person name="Nicola A.M."/>
            <person name="Albuquerque P."/>
            <person name="Gerber A.L."/>
            <person name="Martins V.P."/>
            <person name="Peconick L.D."/>
            <person name="Neto A.V."/>
            <person name="Chaucanez C.B."/>
            <person name="Silva P.A."/>
            <person name="Cunha O.L."/>
            <person name="de Oliveira F.F."/>
            <person name="dos Santos T.C."/>
            <person name="Barros A.L."/>
            <person name="Soares M.A."/>
            <person name="de Oliveira L.M."/>
            <person name="Marini M.M."/>
            <person name="Villalobos-Duno H."/>
            <person name="Cunha M.M."/>
            <person name="de Hoog S."/>
            <person name="da Silveira J.F."/>
            <person name="Henrissat B."/>
            <person name="Nino-Vega G.A."/>
            <person name="Cisalpino P.S."/>
            <person name="Mora-Montes H.M."/>
            <person name="Almeida S.R."/>
            <person name="Stajich J.E."/>
            <person name="Lopes-Bezerra L.M."/>
            <person name="Vasconcelos A.T."/>
            <person name="Felipe M.S."/>
        </authorList>
    </citation>
    <scope>NUCLEOTIDE SEQUENCE [LARGE SCALE GENOMIC DNA]</scope>
    <source>
        <strain evidence="4 5">5110</strain>
    </source>
</reference>
<dbReference type="RefSeq" id="XP_040620627.1">
    <property type="nucleotide sequence ID" value="XM_040760743.1"/>
</dbReference>
<accession>A0A0C2J6F0</accession>
<feature type="domain" description="Heterokaryon incompatibility" evidence="2">
    <location>
        <begin position="22"/>
        <end position="112"/>
    </location>
</feature>
<feature type="compositionally biased region" description="Basic and acidic residues" evidence="1">
    <location>
        <begin position="699"/>
        <end position="728"/>
    </location>
</feature>
<evidence type="ECO:0000256" key="1">
    <source>
        <dbReference type="SAM" id="MobiDB-lite"/>
    </source>
</evidence>
<feature type="region of interest" description="Disordered" evidence="1">
    <location>
        <begin position="698"/>
        <end position="737"/>
    </location>
</feature>
<comment type="caution">
    <text evidence="4">The sequence shown here is derived from an EMBL/GenBank/DDBJ whole genome shotgun (WGS) entry which is preliminary data.</text>
</comment>
<dbReference type="PANTHER" id="PTHR10622">
    <property type="entry name" value="HET DOMAIN-CONTAINING PROTEIN"/>
    <property type="match status" value="1"/>
</dbReference>
<dbReference type="InterPro" id="IPR058525">
    <property type="entry name" value="DUF8212"/>
</dbReference>
<dbReference type="EMBL" id="AWTV01000006">
    <property type="protein sequence ID" value="KIH92617.1"/>
    <property type="molecule type" value="Genomic_DNA"/>
</dbReference>
<proteinExistence type="predicted"/>
<dbReference type="VEuPathDB" id="FungiDB:SPBR_02440"/>
<evidence type="ECO:0000259" key="3">
    <source>
        <dbReference type="Pfam" id="PF26640"/>
    </source>
</evidence>
<dbReference type="InterPro" id="IPR010730">
    <property type="entry name" value="HET"/>
</dbReference>
<feature type="compositionally biased region" description="Low complexity" evidence="1">
    <location>
        <begin position="315"/>
        <end position="348"/>
    </location>
</feature>
<gene>
    <name evidence="4" type="ORF">SPBR_02440</name>
</gene>
<evidence type="ECO:0000313" key="4">
    <source>
        <dbReference type="EMBL" id="KIH92617.1"/>
    </source>
</evidence>
<dbReference type="Pfam" id="PF26640">
    <property type="entry name" value="DUF8212"/>
    <property type="match status" value="1"/>
</dbReference>
<organism evidence="4 5">
    <name type="scientific">Sporothrix brasiliensis 5110</name>
    <dbReference type="NCBI Taxonomy" id="1398154"/>
    <lineage>
        <taxon>Eukaryota</taxon>
        <taxon>Fungi</taxon>
        <taxon>Dikarya</taxon>
        <taxon>Ascomycota</taxon>
        <taxon>Pezizomycotina</taxon>
        <taxon>Sordariomycetes</taxon>
        <taxon>Sordariomycetidae</taxon>
        <taxon>Ophiostomatales</taxon>
        <taxon>Ophiostomataceae</taxon>
        <taxon>Sporothrix</taxon>
    </lineage>
</organism>
<name>A0A0C2J6F0_9PEZI</name>
<dbReference type="GeneID" id="63675664"/>
<dbReference type="PANTHER" id="PTHR10622:SF12">
    <property type="entry name" value="HET DOMAIN-CONTAINING PROTEIN"/>
    <property type="match status" value="1"/>
</dbReference>
<dbReference type="OrthoDB" id="20872at2759"/>
<feature type="domain" description="DUF8212" evidence="3">
    <location>
        <begin position="224"/>
        <end position="263"/>
    </location>
</feature>
<dbReference type="HOGENOM" id="CLU_000288_138_7_1"/>
<keyword evidence="5" id="KW-1185">Reference proteome</keyword>
<evidence type="ECO:0000313" key="5">
    <source>
        <dbReference type="Proteomes" id="UP000031575"/>
    </source>
</evidence>
<protein>
    <submittedName>
        <fullName evidence="4">Uncharacterized protein</fullName>
    </submittedName>
</protein>
<dbReference type="AlphaFoldDB" id="A0A0C2J6F0"/>
<feature type="region of interest" description="Disordered" evidence="1">
    <location>
        <begin position="275"/>
        <end position="348"/>
    </location>
</feature>
<sequence>MRLIETSTLEMREFFPPNIPPYSILSHTWGADEVSLVDFMAVSSASAKTKSSRRGFKKIVRAAQLARTLKHKYIWIDTCCIDKSSSADLTESINSMYQWYRDSEVCLAWLDDLLGDRPDRDMAHCRWFTRGWTLQELVAPRRLEFYDADWSFRGTRTAHVDRIFKRTNIPQRILLGQAHPTGYSLARRMSWAATRETTRIEDTAYCLLGICDINMPLAYGEGAKAFRRLQEEIVKKNSDLTIFAWRSPLATVPAIQISQDEGTRPHRSAVKPVPVTVESSPVFHPKDAPGVASPAHSRATSPALPNPIETKRRSVSTSPSPSKGSRASTPVSTPLSTPTSAPLGKVLSSPSTSAVSVAASSTVADGATNQRRGRPELCLFAPSPAPFAEYASLHPFADDFENFSVTNRGLFVSGSVYLRLVTKQAVPGQSPATNHYLLLLGSQFGNFVGMYLIKVGPNIFQRDWEADMAVLKQDDVQFLRGFLVTDWYILIDKRSANTITAETFRQSSIHVPLTGHGNEYVIVKETAPTHLWDVQDRLFVRPKAYAWTRYDMVLAVKFSATLRNIHIKVPDTPDAIPITRRIYFVVLCQYRHHQRDPEFVVFLEEDYPRETEMIMVRRAPNNSFMWPDLDVLCPHLTKLPDYVMVDVGERNARTGKWRSCWYRISTVLKKEKVDLEYTEPELFSLYFDITLVENYNPAEAKDKDKQGKQDKQDRQDRQDRQDKEEKKTIATNMKKPS</sequence>
<dbReference type="Pfam" id="PF06985">
    <property type="entry name" value="HET"/>
    <property type="match status" value="1"/>
</dbReference>
<evidence type="ECO:0000259" key="2">
    <source>
        <dbReference type="Pfam" id="PF06985"/>
    </source>
</evidence>
<dbReference type="Proteomes" id="UP000031575">
    <property type="component" value="Unassembled WGS sequence"/>
</dbReference>